<accession>A0A6A6XUY1</accession>
<evidence type="ECO:0000313" key="2">
    <source>
        <dbReference type="Proteomes" id="UP000799757"/>
    </source>
</evidence>
<dbReference type="AlphaFoldDB" id="A0A6A6XUY1"/>
<name>A0A6A6XUY1_9PLEO</name>
<gene>
    <name evidence="1" type="ORF">K505DRAFT_332604</name>
</gene>
<organism evidence="1 2">
    <name type="scientific">Melanomma pulvis-pyrius CBS 109.77</name>
    <dbReference type="NCBI Taxonomy" id="1314802"/>
    <lineage>
        <taxon>Eukaryota</taxon>
        <taxon>Fungi</taxon>
        <taxon>Dikarya</taxon>
        <taxon>Ascomycota</taxon>
        <taxon>Pezizomycotina</taxon>
        <taxon>Dothideomycetes</taxon>
        <taxon>Pleosporomycetidae</taxon>
        <taxon>Pleosporales</taxon>
        <taxon>Melanommataceae</taxon>
        <taxon>Melanomma</taxon>
    </lineage>
</organism>
<keyword evidence="2" id="KW-1185">Reference proteome</keyword>
<dbReference type="EMBL" id="MU001765">
    <property type="protein sequence ID" value="KAF2799367.1"/>
    <property type="molecule type" value="Genomic_DNA"/>
</dbReference>
<evidence type="ECO:0000313" key="1">
    <source>
        <dbReference type="EMBL" id="KAF2799367.1"/>
    </source>
</evidence>
<proteinExistence type="predicted"/>
<reference evidence="1" key="1">
    <citation type="journal article" date="2020" name="Stud. Mycol.">
        <title>101 Dothideomycetes genomes: a test case for predicting lifestyles and emergence of pathogens.</title>
        <authorList>
            <person name="Haridas S."/>
            <person name="Albert R."/>
            <person name="Binder M."/>
            <person name="Bloem J."/>
            <person name="Labutti K."/>
            <person name="Salamov A."/>
            <person name="Andreopoulos B."/>
            <person name="Baker S."/>
            <person name="Barry K."/>
            <person name="Bills G."/>
            <person name="Bluhm B."/>
            <person name="Cannon C."/>
            <person name="Castanera R."/>
            <person name="Culley D."/>
            <person name="Daum C."/>
            <person name="Ezra D."/>
            <person name="Gonzalez J."/>
            <person name="Henrissat B."/>
            <person name="Kuo A."/>
            <person name="Liang C."/>
            <person name="Lipzen A."/>
            <person name="Lutzoni F."/>
            <person name="Magnuson J."/>
            <person name="Mondo S."/>
            <person name="Nolan M."/>
            <person name="Ohm R."/>
            <person name="Pangilinan J."/>
            <person name="Park H.-J."/>
            <person name="Ramirez L."/>
            <person name="Alfaro M."/>
            <person name="Sun H."/>
            <person name="Tritt A."/>
            <person name="Yoshinaga Y."/>
            <person name="Zwiers L.-H."/>
            <person name="Turgeon B."/>
            <person name="Goodwin S."/>
            <person name="Spatafora J."/>
            <person name="Crous P."/>
            <person name="Grigoriev I."/>
        </authorList>
    </citation>
    <scope>NUCLEOTIDE SEQUENCE</scope>
    <source>
        <strain evidence="1">CBS 109.77</strain>
    </source>
</reference>
<protein>
    <submittedName>
        <fullName evidence="1">Uncharacterized protein</fullName>
    </submittedName>
</protein>
<sequence>MVGDAWRALMKTFGVKCSHSPPTPLSPTPALAVSTPTLAPDRDDSRCERRHCCAPLPALSAVARSAVLLRIAALRQDSTSALRQASHCPRIGHLGLARSSVPYRDVAGSGSATALVATALVATVDAALAAALPLRERTSPVGSRPGLVTHALELLLHI</sequence>
<dbReference type="Proteomes" id="UP000799757">
    <property type="component" value="Unassembled WGS sequence"/>
</dbReference>